<feature type="signal peptide" evidence="2">
    <location>
        <begin position="1"/>
        <end position="31"/>
    </location>
</feature>
<proteinExistence type="predicted"/>
<dbReference type="PROSITE" id="PS51257">
    <property type="entry name" value="PROKAR_LIPOPROTEIN"/>
    <property type="match status" value="1"/>
</dbReference>
<evidence type="ECO:0008006" key="5">
    <source>
        <dbReference type="Google" id="ProtNLM"/>
    </source>
</evidence>
<name>A0ABZ3A097_9MICC</name>
<accession>A0ABZ3A097</accession>
<protein>
    <recommendedName>
        <fullName evidence="5">Lipoprotein</fullName>
    </recommendedName>
</protein>
<reference evidence="3 4" key="1">
    <citation type="submission" date="2024-04" db="EMBL/GenBank/DDBJ databases">
        <title>Arthrobacter sp. from Plains bison fecal sample.</title>
        <authorList>
            <person name="Ruzzini A."/>
        </authorList>
    </citation>
    <scope>NUCLEOTIDE SEQUENCE [LARGE SCALE GENOMIC DNA]</scope>
    <source>
        <strain evidence="3 4">EINP1</strain>
    </source>
</reference>
<evidence type="ECO:0000313" key="4">
    <source>
        <dbReference type="Proteomes" id="UP001448858"/>
    </source>
</evidence>
<evidence type="ECO:0000256" key="2">
    <source>
        <dbReference type="SAM" id="SignalP"/>
    </source>
</evidence>
<organism evidence="3 4">
    <name type="scientific">Arthrobacter citreus</name>
    <dbReference type="NCBI Taxonomy" id="1670"/>
    <lineage>
        <taxon>Bacteria</taxon>
        <taxon>Bacillati</taxon>
        <taxon>Actinomycetota</taxon>
        <taxon>Actinomycetes</taxon>
        <taxon>Micrococcales</taxon>
        <taxon>Micrococcaceae</taxon>
        <taxon>Arthrobacter</taxon>
    </lineage>
</organism>
<evidence type="ECO:0000256" key="1">
    <source>
        <dbReference type="SAM" id="MobiDB-lite"/>
    </source>
</evidence>
<dbReference type="RefSeq" id="WP_342024446.1">
    <property type="nucleotide sequence ID" value="NZ_CP151657.1"/>
</dbReference>
<feature type="chain" id="PRO_5045978093" description="Lipoprotein" evidence="2">
    <location>
        <begin position="32"/>
        <end position="168"/>
    </location>
</feature>
<dbReference type="EMBL" id="CP151657">
    <property type="protein sequence ID" value="WZP16848.1"/>
    <property type="molecule type" value="Genomic_DNA"/>
</dbReference>
<feature type="compositionally biased region" description="Pro residues" evidence="1">
    <location>
        <begin position="47"/>
        <end position="59"/>
    </location>
</feature>
<feature type="region of interest" description="Disordered" evidence="1">
    <location>
        <begin position="32"/>
        <end position="66"/>
    </location>
</feature>
<gene>
    <name evidence="3" type="ORF">AAE021_04585</name>
</gene>
<sequence length="168" mass="17216">MARTARRVNSATTLALAGALLVTGCSSAQSAADEPTAAASSKTPRPTHIPSPTPLPTLQPAPSGDATYSEVVLGSLENQTTLGSFDSMASSTGRFKVVMSCQGSGELQVDMPDIGVGSTIPCDSDGSRVFANSFPSQVTDPFQVLVSGEGVERWSAEVIEDRTAPPGS</sequence>
<keyword evidence="4" id="KW-1185">Reference proteome</keyword>
<evidence type="ECO:0000313" key="3">
    <source>
        <dbReference type="EMBL" id="WZP16848.1"/>
    </source>
</evidence>
<keyword evidence="2" id="KW-0732">Signal</keyword>
<dbReference type="Proteomes" id="UP001448858">
    <property type="component" value="Chromosome"/>
</dbReference>